<evidence type="ECO:0000313" key="2">
    <source>
        <dbReference type="Proteomes" id="UP000218387"/>
    </source>
</evidence>
<dbReference type="RefSeq" id="WP_096920618.1">
    <property type="nucleotide sequence ID" value="NZ_CP029487.1"/>
</dbReference>
<sequence length="121" mass="13837">MNNASWIDPYCLDKKGVEKVWQAEWKAMKYLLHGKMFAYMGEHKTGDPIVTMKLPPEEGLTLRAAYPGTVIPGYYMNKVHWNTLYLEGGVPEDTVQKMLDSAYETVLKSLPKKAQREIIEA</sequence>
<gene>
    <name evidence="1" type="ORF">CPZ25_019580</name>
</gene>
<proteinExistence type="predicted"/>
<dbReference type="PANTHER" id="PTHR35145">
    <property type="entry name" value="CYTOPLASMIC PROTEIN-RELATED"/>
    <property type="match status" value="1"/>
</dbReference>
<dbReference type="AlphaFoldDB" id="A0A4P9CCV2"/>
<dbReference type="InterPro" id="IPR058532">
    <property type="entry name" value="YjbR/MT2646/Rv2570-like"/>
</dbReference>
<dbReference type="SUPFAM" id="SSF142906">
    <property type="entry name" value="YjbR-like"/>
    <property type="match status" value="1"/>
</dbReference>
<dbReference type="Proteomes" id="UP000218387">
    <property type="component" value="Chromosome"/>
</dbReference>
<dbReference type="Gene3D" id="3.90.1150.30">
    <property type="match status" value="1"/>
</dbReference>
<dbReference type="GO" id="GO:0003677">
    <property type="term" value="F:DNA binding"/>
    <property type="evidence" value="ECO:0007669"/>
    <property type="project" value="UniProtKB-KW"/>
</dbReference>
<accession>A0A4P9CCV2</accession>
<dbReference type="InterPro" id="IPR007351">
    <property type="entry name" value="YjbR"/>
</dbReference>
<organism evidence="1 2">
    <name type="scientific">Eubacterium maltosivorans</name>
    <dbReference type="NCBI Taxonomy" id="2041044"/>
    <lineage>
        <taxon>Bacteria</taxon>
        <taxon>Bacillati</taxon>
        <taxon>Bacillota</taxon>
        <taxon>Clostridia</taxon>
        <taxon>Eubacteriales</taxon>
        <taxon>Eubacteriaceae</taxon>
        <taxon>Eubacterium</taxon>
    </lineage>
</organism>
<reference evidence="1 2" key="1">
    <citation type="submission" date="2018-05" db="EMBL/GenBank/DDBJ databases">
        <title>Genome comparison of Eubacterium sp.</title>
        <authorList>
            <person name="Feng Y."/>
            <person name="Sanchez-Andrea I."/>
            <person name="Stams A.J.M."/>
            <person name="De Vos W.M."/>
        </authorList>
    </citation>
    <scope>NUCLEOTIDE SEQUENCE [LARGE SCALE GENOMIC DNA]</scope>
    <source>
        <strain evidence="1 2">YI</strain>
    </source>
</reference>
<dbReference type="Pfam" id="PF04237">
    <property type="entry name" value="YjbR"/>
    <property type="match status" value="1"/>
</dbReference>
<keyword evidence="2" id="KW-1185">Reference proteome</keyword>
<dbReference type="PANTHER" id="PTHR35145:SF1">
    <property type="entry name" value="CYTOPLASMIC PROTEIN"/>
    <property type="match status" value="1"/>
</dbReference>
<dbReference type="InterPro" id="IPR038056">
    <property type="entry name" value="YjbR-like_sf"/>
</dbReference>
<protein>
    <submittedName>
        <fullName evidence="1">DNA-binding protein</fullName>
    </submittedName>
</protein>
<name>A0A4P9CCV2_EUBML</name>
<dbReference type="EMBL" id="CP029487">
    <property type="protein sequence ID" value="QCT73423.1"/>
    <property type="molecule type" value="Genomic_DNA"/>
</dbReference>
<dbReference type="KEGG" id="emt:CPZ25_019580"/>
<keyword evidence="1" id="KW-0238">DNA-binding</keyword>
<evidence type="ECO:0000313" key="1">
    <source>
        <dbReference type="EMBL" id="QCT73423.1"/>
    </source>
</evidence>